<keyword evidence="13" id="KW-1185">Reference proteome</keyword>
<accession>A0A1L9SE53</accession>
<dbReference type="SMART" id="SM00220">
    <property type="entry name" value="S_TKc"/>
    <property type="match status" value="1"/>
</dbReference>
<dbReference type="PROSITE" id="PS50011">
    <property type="entry name" value="PROTEIN_KINASE_DOM"/>
    <property type="match status" value="1"/>
</dbReference>
<feature type="domain" description="AGC-kinase C-terminal" evidence="11">
    <location>
        <begin position="811"/>
        <end position="877"/>
    </location>
</feature>
<feature type="compositionally biased region" description="Low complexity" evidence="9">
    <location>
        <begin position="29"/>
        <end position="45"/>
    </location>
</feature>
<feature type="compositionally biased region" description="Basic and acidic residues" evidence="9">
    <location>
        <begin position="1"/>
        <end position="10"/>
    </location>
</feature>
<evidence type="ECO:0000259" key="10">
    <source>
        <dbReference type="PROSITE" id="PS50011"/>
    </source>
</evidence>
<feature type="compositionally biased region" description="Polar residues" evidence="9">
    <location>
        <begin position="247"/>
        <end position="264"/>
    </location>
</feature>
<evidence type="ECO:0000256" key="4">
    <source>
        <dbReference type="ARBA" id="ARBA00022741"/>
    </source>
</evidence>
<evidence type="ECO:0000256" key="2">
    <source>
        <dbReference type="ARBA" id="ARBA00022527"/>
    </source>
</evidence>
<evidence type="ECO:0000256" key="6">
    <source>
        <dbReference type="ARBA" id="ARBA00022840"/>
    </source>
</evidence>
<dbReference type="PROSITE" id="PS51285">
    <property type="entry name" value="AGC_KINASE_CTER"/>
    <property type="match status" value="1"/>
</dbReference>
<dbReference type="InterPro" id="IPR000961">
    <property type="entry name" value="AGC-kinase_C"/>
</dbReference>
<dbReference type="EC" id="2.7.11.1" evidence="1"/>
<dbReference type="PANTHER" id="PTHR24356">
    <property type="entry name" value="SERINE/THREONINE-PROTEIN KINASE"/>
    <property type="match status" value="1"/>
</dbReference>
<dbReference type="VEuPathDB" id="FungiDB:ASPZODRAFT_581180"/>
<dbReference type="EMBL" id="KV878345">
    <property type="protein sequence ID" value="OJJ45377.1"/>
    <property type="molecule type" value="Genomic_DNA"/>
</dbReference>
<feature type="compositionally biased region" description="Basic and acidic residues" evidence="9">
    <location>
        <begin position="872"/>
        <end position="889"/>
    </location>
</feature>
<feature type="compositionally biased region" description="Low complexity" evidence="9">
    <location>
        <begin position="622"/>
        <end position="638"/>
    </location>
</feature>
<feature type="compositionally biased region" description="Polar residues" evidence="9">
    <location>
        <begin position="18"/>
        <end position="28"/>
    </location>
</feature>
<feature type="compositionally biased region" description="Basic and acidic residues" evidence="9">
    <location>
        <begin position="913"/>
        <end position="922"/>
    </location>
</feature>
<name>A0A1L9SE53_9EURO</name>
<dbReference type="GO" id="GO:0004674">
    <property type="term" value="F:protein serine/threonine kinase activity"/>
    <property type="evidence" value="ECO:0007669"/>
    <property type="project" value="UniProtKB-KW"/>
</dbReference>
<dbReference type="GeneID" id="34615211"/>
<dbReference type="GO" id="GO:0035556">
    <property type="term" value="P:intracellular signal transduction"/>
    <property type="evidence" value="ECO:0007669"/>
    <property type="project" value="TreeGrafter"/>
</dbReference>
<evidence type="ECO:0000256" key="7">
    <source>
        <dbReference type="ARBA" id="ARBA00047899"/>
    </source>
</evidence>
<proteinExistence type="predicted"/>
<dbReference type="Pfam" id="PF00069">
    <property type="entry name" value="Pkinase"/>
    <property type="match status" value="2"/>
</dbReference>
<keyword evidence="3" id="KW-0808">Transferase</keyword>
<dbReference type="Proteomes" id="UP000184188">
    <property type="component" value="Unassembled WGS sequence"/>
</dbReference>
<evidence type="ECO:0000256" key="8">
    <source>
        <dbReference type="ARBA" id="ARBA00048679"/>
    </source>
</evidence>
<reference evidence="13" key="1">
    <citation type="journal article" date="2017" name="Genome Biol.">
        <title>Comparative genomics reveals high biological diversity and specific adaptations in the industrially and medically important fungal genus Aspergillus.</title>
        <authorList>
            <person name="de Vries R.P."/>
            <person name="Riley R."/>
            <person name="Wiebenga A."/>
            <person name="Aguilar-Osorio G."/>
            <person name="Amillis S."/>
            <person name="Uchima C.A."/>
            <person name="Anderluh G."/>
            <person name="Asadollahi M."/>
            <person name="Askin M."/>
            <person name="Barry K."/>
            <person name="Battaglia E."/>
            <person name="Bayram O."/>
            <person name="Benocci T."/>
            <person name="Braus-Stromeyer S.A."/>
            <person name="Caldana C."/>
            <person name="Canovas D."/>
            <person name="Cerqueira G.C."/>
            <person name="Chen F."/>
            <person name="Chen W."/>
            <person name="Choi C."/>
            <person name="Clum A."/>
            <person name="Dos Santos R.A."/>
            <person name="Damasio A.R."/>
            <person name="Diallinas G."/>
            <person name="Emri T."/>
            <person name="Fekete E."/>
            <person name="Flipphi M."/>
            <person name="Freyberg S."/>
            <person name="Gallo A."/>
            <person name="Gournas C."/>
            <person name="Habgood R."/>
            <person name="Hainaut M."/>
            <person name="Harispe M.L."/>
            <person name="Henrissat B."/>
            <person name="Hilden K.S."/>
            <person name="Hope R."/>
            <person name="Hossain A."/>
            <person name="Karabika E."/>
            <person name="Karaffa L."/>
            <person name="Karanyi Z."/>
            <person name="Krasevec N."/>
            <person name="Kuo A."/>
            <person name="Kusch H."/>
            <person name="LaButti K."/>
            <person name="Lagendijk E.L."/>
            <person name="Lapidus A."/>
            <person name="Levasseur A."/>
            <person name="Lindquist E."/>
            <person name="Lipzen A."/>
            <person name="Logrieco A.F."/>
            <person name="MacCabe A."/>
            <person name="Maekelae M.R."/>
            <person name="Malavazi I."/>
            <person name="Melin P."/>
            <person name="Meyer V."/>
            <person name="Mielnichuk N."/>
            <person name="Miskei M."/>
            <person name="Molnar A.P."/>
            <person name="Mule G."/>
            <person name="Ngan C.Y."/>
            <person name="Orejas M."/>
            <person name="Orosz E."/>
            <person name="Ouedraogo J.P."/>
            <person name="Overkamp K.M."/>
            <person name="Park H.-S."/>
            <person name="Perrone G."/>
            <person name="Piumi F."/>
            <person name="Punt P.J."/>
            <person name="Ram A.F."/>
            <person name="Ramon A."/>
            <person name="Rauscher S."/>
            <person name="Record E."/>
            <person name="Riano-Pachon D.M."/>
            <person name="Robert V."/>
            <person name="Roehrig J."/>
            <person name="Ruller R."/>
            <person name="Salamov A."/>
            <person name="Salih N.S."/>
            <person name="Samson R.A."/>
            <person name="Sandor E."/>
            <person name="Sanguinetti M."/>
            <person name="Schuetze T."/>
            <person name="Sepcic K."/>
            <person name="Shelest E."/>
            <person name="Sherlock G."/>
            <person name="Sophianopoulou V."/>
            <person name="Squina F.M."/>
            <person name="Sun H."/>
            <person name="Susca A."/>
            <person name="Todd R.B."/>
            <person name="Tsang A."/>
            <person name="Unkles S.E."/>
            <person name="van de Wiele N."/>
            <person name="van Rossen-Uffink D."/>
            <person name="Oliveira J.V."/>
            <person name="Vesth T.C."/>
            <person name="Visser J."/>
            <person name="Yu J.-H."/>
            <person name="Zhou M."/>
            <person name="Andersen M.R."/>
            <person name="Archer D.B."/>
            <person name="Baker S.E."/>
            <person name="Benoit I."/>
            <person name="Brakhage A.A."/>
            <person name="Braus G.H."/>
            <person name="Fischer R."/>
            <person name="Frisvad J.C."/>
            <person name="Goldman G.H."/>
            <person name="Houbraken J."/>
            <person name="Oakley B."/>
            <person name="Pocsi I."/>
            <person name="Scazzocchio C."/>
            <person name="Seiboth B."/>
            <person name="vanKuyk P.A."/>
            <person name="Wortman J."/>
            <person name="Dyer P.S."/>
            <person name="Grigoriev I.V."/>
        </authorList>
    </citation>
    <scope>NUCLEOTIDE SEQUENCE [LARGE SCALE GENOMIC DNA]</scope>
    <source>
        <strain evidence="13">CBS 506.65</strain>
    </source>
</reference>
<comment type="catalytic activity">
    <reaction evidence="7">
        <text>L-threonyl-[protein] + ATP = O-phospho-L-threonyl-[protein] + ADP + H(+)</text>
        <dbReference type="Rhea" id="RHEA:46608"/>
        <dbReference type="Rhea" id="RHEA-COMP:11060"/>
        <dbReference type="Rhea" id="RHEA-COMP:11605"/>
        <dbReference type="ChEBI" id="CHEBI:15378"/>
        <dbReference type="ChEBI" id="CHEBI:30013"/>
        <dbReference type="ChEBI" id="CHEBI:30616"/>
        <dbReference type="ChEBI" id="CHEBI:61977"/>
        <dbReference type="ChEBI" id="CHEBI:456216"/>
        <dbReference type="EC" id="2.7.11.1"/>
    </reaction>
</comment>
<feature type="compositionally biased region" description="Polar residues" evidence="9">
    <location>
        <begin position="862"/>
        <end position="871"/>
    </location>
</feature>
<feature type="region of interest" description="Disordered" evidence="9">
    <location>
        <begin position="209"/>
        <end position="270"/>
    </location>
</feature>
<protein>
    <recommendedName>
        <fullName evidence="1">non-specific serine/threonine protein kinase</fullName>
        <ecNumber evidence="1">2.7.11.1</ecNumber>
    </recommendedName>
</protein>
<evidence type="ECO:0000256" key="3">
    <source>
        <dbReference type="ARBA" id="ARBA00022679"/>
    </source>
</evidence>
<keyword evidence="5" id="KW-0418">Kinase</keyword>
<dbReference type="InterPro" id="IPR050236">
    <property type="entry name" value="Ser_Thr_kinase_AGC"/>
</dbReference>
<evidence type="ECO:0000256" key="5">
    <source>
        <dbReference type="ARBA" id="ARBA00022777"/>
    </source>
</evidence>
<feature type="region of interest" description="Disordered" evidence="9">
    <location>
        <begin position="1"/>
        <end position="63"/>
    </location>
</feature>
<feature type="compositionally biased region" description="Polar residues" evidence="9">
    <location>
        <begin position="226"/>
        <end position="240"/>
    </location>
</feature>
<dbReference type="Gene3D" id="3.30.200.20">
    <property type="entry name" value="Phosphorylase Kinase, domain 1"/>
    <property type="match status" value="2"/>
</dbReference>
<evidence type="ECO:0000256" key="9">
    <source>
        <dbReference type="SAM" id="MobiDB-lite"/>
    </source>
</evidence>
<evidence type="ECO:0000313" key="12">
    <source>
        <dbReference type="EMBL" id="OJJ45377.1"/>
    </source>
</evidence>
<keyword evidence="2" id="KW-0723">Serine/threonine-protein kinase</keyword>
<dbReference type="InterPro" id="IPR000719">
    <property type="entry name" value="Prot_kinase_dom"/>
</dbReference>
<evidence type="ECO:0000259" key="11">
    <source>
        <dbReference type="PROSITE" id="PS51285"/>
    </source>
</evidence>
<dbReference type="PANTHER" id="PTHR24356:SF400">
    <property type="entry name" value="SERINE_THREONINE-PROTEIN KINASE CBK1"/>
    <property type="match status" value="1"/>
</dbReference>
<keyword evidence="6" id="KW-0067">ATP-binding</keyword>
<comment type="catalytic activity">
    <reaction evidence="8">
        <text>L-seryl-[protein] + ATP = O-phospho-L-seryl-[protein] + ADP + H(+)</text>
        <dbReference type="Rhea" id="RHEA:17989"/>
        <dbReference type="Rhea" id="RHEA-COMP:9863"/>
        <dbReference type="Rhea" id="RHEA-COMP:11604"/>
        <dbReference type="ChEBI" id="CHEBI:15378"/>
        <dbReference type="ChEBI" id="CHEBI:29999"/>
        <dbReference type="ChEBI" id="CHEBI:30616"/>
        <dbReference type="ChEBI" id="CHEBI:83421"/>
        <dbReference type="ChEBI" id="CHEBI:456216"/>
        <dbReference type="EC" id="2.7.11.1"/>
    </reaction>
</comment>
<feature type="region of interest" description="Disordered" evidence="9">
    <location>
        <begin position="618"/>
        <end position="651"/>
    </location>
</feature>
<dbReference type="SUPFAM" id="SSF56112">
    <property type="entry name" value="Protein kinase-like (PK-like)"/>
    <property type="match status" value="1"/>
</dbReference>
<feature type="domain" description="Protein kinase" evidence="10">
    <location>
        <begin position="389"/>
        <end position="773"/>
    </location>
</feature>
<feature type="compositionally biased region" description="Low complexity" evidence="9">
    <location>
        <begin position="177"/>
        <end position="188"/>
    </location>
</feature>
<dbReference type="AlphaFoldDB" id="A0A1L9SE53"/>
<dbReference type="Gene3D" id="1.10.510.10">
    <property type="entry name" value="Transferase(Phosphotransferase) domain 1"/>
    <property type="match status" value="1"/>
</dbReference>
<feature type="region of interest" description="Disordered" evidence="9">
    <location>
        <begin position="843"/>
        <end position="937"/>
    </location>
</feature>
<sequence length="993" mass="112109">MSPSRKEQTRPRTLFGFWTSTRATSSTGGDSPPSVTDSTTVSDGPGPEETLERLSRASRVSSRLRGSGSKVLSFFRIVGSSGTPPQSASAVTADTVNHHLEPPYPFICQDTECCNAEAGAHKNHHTNASQQISGRPCVPIVSLRGRSKTRDKVHTMPCSTSVSENAKPDTVVRPRHSSPSLHRLLSRKLSTNIAPQTVIHRVNLRQRPSIRAIQPQSALDPPYKQGDSTTDSLDSFSYGSDSLPLRTRSTPPTSEEPSATQNSFKGLPDVTLAGKSQDKVLSPTARLPSKADQALSKPAPSIVTVEAAAAAKIYFETHFHSIFISEGPRERRLRELERYLHSLSLPTEEKLGIRNSWIAQEKNYSRQCRVLKTRSNRCSRDEIVSLAGYEVIKVLGRGSFGVVRLVREKRKDDEPAIPKEQQPSSTARAKSFKASALETIRSAVDGRRYARRRVMTPTTANPVFAMKVIRKSEMVRSCQEGHLRAERNFLVASANSRWIIPLVASFQDAHHLYLLMDYMVGGDFLGLLIRKNVLSEEVTKWYIAEMILCVEEAHRLCWIHRDVKPDNFLISASGHLKIADFGLAFDGHWAHDQAYYHNHRYSLLKRLGITVEGDEKDKEDAAGNYGNNSAANMASHSNQRQRAEQVPGVQPPSANVLAWRDRHERRIYARSIVGTSQYMAPEVISGSIYDGRCDWWSIGIILYECLYGFTPFACENRDETKRKILHHLETLHFPSQSPSDRLVSTTAIDLINRILTSKERRLCCGNYRINDILNSPAARHLLCQDQRNRNYQGYFVYPDDAIEIKSHPFFRGIRWDILHLQRPPLMPRVRGWEDTRYFEGSACLNGDEDDDTESTSSENTECIGQQRVSEPTSHRTSELARDLKPHNENELGSSAVPEVDDPDFFSPLAGCKRTADHSEPPQKKRKKRQKTRVRPRDKILRDKGVGKRVLEMRKKDAFWGYTYRRPNPIHTLFNDERGRPLFPRTPIAELYGY</sequence>
<evidence type="ECO:0000313" key="13">
    <source>
        <dbReference type="Proteomes" id="UP000184188"/>
    </source>
</evidence>
<keyword evidence="4" id="KW-0547">Nucleotide-binding</keyword>
<feature type="region of interest" description="Disordered" evidence="9">
    <location>
        <begin position="412"/>
        <end position="433"/>
    </location>
</feature>
<dbReference type="RefSeq" id="XP_022579887.1">
    <property type="nucleotide sequence ID" value="XM_022728747.1"/>
</dbReference>
<dbReference type="GO" id="GO:0005524">
    <property type="term" value="F:ATP binding"/>
    <property type="evidence" value="ECO:0007669"/>
    <property type="project" value="UniProtKB-KW"/>
</dbReference>
<gene>
    <name evidence="12" type="ORF">ASPZODRAFT_581180</name>
</gene>
<feature type="region of interest" description="Disordered" evidence="9">
    <location>
        <begin position="148"/>
        <end position="188"/>
    </location>
</feature>
<feature type="compositionally biased region" description="Basic residues" evidence="9">
    <location>
        <begin position="923"/>
        <end position="933"/>
    </location>
</feature>
<evidence type="ECO:0000256" key="1">
    <source>
        <dbReference type="ARBA" id="ARBA00012513"/>
    </source>
</evidence>
<dbReference type="InterPro" id="IPR011009">
    <property type="entry name" value="Kinase-like_dom_sf"/>
</dbReference>
<organism evidence="12 13">
    <name type="scientific">Penicilliopsis zonata CBS 506.65</name>
    <dbReference type="NCBI Taxonomy" id="1073090"/>
    <lineage>
        <taxon>Eukaryota</taxon>
        <taxon>Fungi</taxon>
        <taxon>Dikarya</taxon>
        <taxon>Ascomycota</taxon>
        <taxon>Pezizomycotina</taxon>
        <taxon>Eurotiomycetes</taxon>
        <taxon>Eurotiomycetidae</taxon>
        <taxon>Eurotiales</taxon>
        <taxon>Aspergillaceae</taxon>
        <taxon>Penicilliopsis</taxon>
    </lineage>
</organism>
<dbReference type="STRING" id="1073090.A0A1L9SE53"/>
<dbReference type="OrthoDB" id="3638488at2759"/>